<proteinExistence type="predicted"/>
<accession>A0A7Z0MPJ3</accession>
<evidence type="ECO:0000313" key="3">
    <source>
        <dbReference type="Proteomes" id="UP000537890"/>
    </source>
</evidence>
<protein>
    <submittedName>
        <fullName evidence="2">Uncharacterized protein</fullName>
    </submittedName>
</protein>
<dbReference type="AlphaFoldDB" id="A0A7Z0MPJ3"/>
<reference evidence="2 3" key="1">
    <citation type="submission" date="2020-05" db="EMBL/GenBank/DDBJ databases">
        <title>Horizontal transmission and recombination maintain forever young bacterial symbiont genomes.</title>
        <authorList>
            <person name="Russell S.L."/>
            <person name="Pepper-Tunick E."/>
            <person name="Svedberg J."/>
            <person name="Byrne A."/>
            <person name="Ruelas Castillo J."/>
            <person name="Vollmers C."/>
            <person name="Beinart R.A."/>
            <person name="Corbett-Detig R."/>
        </authorList>
    </citation>
    <scope>NUCLEOTIDE SEQUENCE [LARGE SCALE GENOMIC DNA]</scope>
    <source>
        <strain evidence="2">4727-3</strain>
    </source>
</reference>
<comment type="caution">
    <text evidence="2">The sequence shown here is derived from an EMBL/GenBank/DDBJ whole genome shotgun (WGS) entry which is preliminary data.</text>
</comment>
<organism evidence="2 3">
    <name type="scientific">Candidatus Methanofishera endochildressiae</name>
    <dbReference type="NCBI Taxonomy" id="2738884"/>
    <lineage>
        <taxon>Bacteria</taxon>
        <taxon>Pseudomonadati</taxon>
        <taxon>Pseudomonadota</taxon>
        <taxon>Gammaproteobacteria</taxon>
        <taxon>Candidatus Methanofishera</taxon>
    </lineage>
</organism>
<feature type="compositionally biased region" description="Basic and acidic residues" evidence="1">
    <location>
        <begin position="12"/>
        <end position="23"/>
    </location>
</feature>
<gene>
    <name evidence="2" type="ORF">H0A75_06785</name>
</gene>
<name>A0A7Z0MPJ3_9GAMM</name>
<evidence type="ECO:0000313" key="2">
    <source>
        <dbReference type="EMBL" id="NYT47314.1"/>
    </source>
</evidence>
<dbReference type="EMBL" id="JACCHS010000122">
    <property type="protein sequence ID" value="NYT47314.1"/>
    <property type="molecule type" value="Genomic_DNA"/>
</dbReference>
<feature type="region of interest" description="Disordered" evidence="1">
    <location>
        <begin position="1"/>
        <end position="36"/>
    </location>
</feature>
<evidence type="ECO:0000256" key="1">
    <source>
        <dbReference type="SAM" id="MobiDB-lite"/>
    </source>
</evidence>
<sequence length="138" mass="16186">MQKVINKIMSQSRERGKQPEKGNSEPIQSLLGDDLGDIKKGDRLYPIKRHLLLTLVQQSYEQQDNQTWVNWAKEWYQQDNRDVTAMAYYYAALLQNDKDYEKGMLGLKEAVDRLKNQFFDRRGKSHPSLQKPVQDAIN</sequence>
<dbReference type="Proteomes" id="UP000537890">
    <property type="component" value="Unassembled WGS sequence"/>
</dbReference>